<gene>
    <name evidence="2" type="primary">qatB</name>
    <name evidence="2" type="ORF">SOV92_08225</name>
</gene>
<comment type="caution">
    <text evidence="2">The sequence shown here is derived from an EMBL/GenBank/DDBJ whole genome shotgun (WGS) entry which is preliminary data.</text>
</comment>
<dbReference type="Proteomes" id="UP001269968">
    <property type="component" value="Unassembled WGS sequence"/>
</dbReference>
<evidence type="ECO:0000313" key="2">
    <source>
        <dbReference type="EMBL" id="MDY4377817.1"/>
    </source>
</evidence>
<dbReference type="EMBL" id="JAXHOZ010000030">
    <property type="protein sequence ID" value="MDY4377817.1"/>
    <property type="molecule type" value="Genomic_DNA"/>
</dbReference>
<sequence length="280" mass="29366">MGTSKSYGGPINGLVPDFVDNPPAPTLTPPNDIPTDSQTQNGNTAPGNLPSDSSGAGPLSTPKGNFTRYARSRSPSALGRAVAGYVRNGTGGPSRASRRMGSSRVVAGGLLNIIGNFEQGGATQALQRFDLGSLAGEPASSVFLSLVEFLCPPGGSVDEGIARQAMLDTIRDLAETGEGSFDALTPEQLQEVFLGFVVHSIEGKIMSDIGKNAIKLPDDVEAIADIQETLHSFIDSATRSQLRNDLSDVSGLSGNEIDRKVHEIYEKAFELIASEGESME</sequence>
<dbReference type="NCBIfam" id="NF041924">
    <property type="entry name" value="QatB"/>
    <property type="match status" value="1"/>
</dbReference>
<proteinExistence type="predicted"/>
<reference evidence="2" key="1">
    <citation type="submission" date="2023-11" db="EMBL/GenBank/DDBJ databases">
        <title>Comparative genomics revealed phylogeny of phytopathogenic Pectobacterium aroidearum based on whole-genome sequencing and function of putative horizontal acquire islands in P. aroidearum PccS1.</title>
        <authorList>
            <person name="Fan J."/>
            <person name="Yang L."/>
        </authorList>
    </citation>
    <scope>NUCLEOTIDE SEQUENCE</scope>
    <source>
        <strain evidence="2">NJAU140</strain>
    </source>
</reference>
<accession>A0AAW9H998</accession>
<dbReference type="AlphaFoldDB" id="A0AAW9H998"/>
<feature type="region of interest" description="Disordered" evidence="1">
    <location>
        <begin position="1"/>
        <end position="101"/>
    </location>
</feature>
<name>A0AAW9H998_9GAMM</name>
<dbReference type="RefSeq" id="WP_128319456.1">
    <property type="nucleotide sequence ID" value="NZ_JAXHOZ010000030.1"/>
</dbReference>
<evidence type="ECO:0000313" key="3">
    <source>
        <dbReference type="Proteomes" id="UP001269968"/>
    </source>
</evidence>
<dbReference type="InterPro" id="IPR049675">
    <property type="entry name" value="QatB"/>
</dbReference>
<evidence type="ECO:0000256" key="1">
    <source>
        <dbReference type="SAM" id="MobiDB-lite"/>
    </source>
</evidence>
<protein>
    <submittedName>
        <fullName evidence="2">Qat anti-phage system associated protein QatB</fullName>
    </submittedName>
</protein>
<feature type="compositionally biased region" description="Polar residues" evidence="1">
    <location>
        <begin position="34"/>
        <end position="54"/>
    </location>
</feature>
<organism evidence="2 3">
    <name type="scientific">Pectobacterium brasiliense</name>
    <dbReference type="NCBI Taxonomy" id="180957"/>
    <lineage>
        <taxon>Bacteria</taxon>
        <taxon>Pseudomonadati</taxon>
        <taxon>Pseudomonadota</taxon>
        <taxon>Gammaproteobacteria</taxon>
        <taxon>Enterobacterales</taxon>
        <taxon>Pectobacteriaceae</taxon>
        <taxon>Pectobacterium</taxon>
    </lineage>
</organism>
<feature type="compositionally biased region" description="Pro residues" evidence="1">
    <location>
        <begin position="22"/>
        <end position="32"/>
    </location>
</feature>